<feature type="region of interest" description="Disordered" evidence="1">
    <location>
        <begin position="116"/>
        <end position="137"/>
    </location>
</feature>
<dbReference type="RefSeq" id="WP_216131558.1">
    <property type="nucleotide sequence ID" value="NZ_CP064782.1"/>
</dbReference>
<dbReference type="Proteomes" id="UP000683428">
    <property type="component" value="Chromosome"/>
</dbReference>
<evidence type="ECO:0000313" key="3">
    <source>
        <dbReference type="EMBL" id="QWT49971.1"/>
    </source>
</evidence>
<sequence>MRTGLRRLLCLMGLCLALGGGCLGVQAQTIVRPIPVTAAFGKMSAPANGYVTIDKYTYHLAPGLVIRDQNNFLVLVGALQNLNGTLYVRYLTDMNGDVQRIWILTNQELAVLDPKRMPPQPLPLPSNRTTAATATWN</sequence>
<protein>
    <submittedName>
        <fullName evidence="3">Uncharacterized protein</fullName>
    </submittedName>
</protein>
<keyword evidence="4" id="KW-1185">Reference proteome</keyword>
<feature type="chain" id="PRO_5037999440" evidence="2">
    <location>
        <begin position="28"/>
        <end position="137"/>
    </location>
</feature>
<dbReference type="AlphaFoldDB" id="A0A975SP53"/>
<evidence type="ECO:0000256" key="1">
    <source>
        <dbReference type="SAM" id="MobiDB-lite"/>
    </source>
</evidence>
<dbReference type="PROSITE" id="PS51257">
    <property type="entry name" value="PROKAR_LIPOPROTEIN"/>
    <property type="match status" value="1"/>
</dbReference>
<accession>A0A975SP53</accession>
<feature type="signal peptide" evidence="2">
    <location>
        <begin position="1"/>
        <end position="27"/>
    </location>
</feature>
<dbReference type="KEGG" id="aiq:Azoinq_05040"/>
<evidence type="ECO:0000256" key="2">
    <source>
        <dbReference type="SAM" id="SignalP"/>
    </source>
</evidence>
<feature type="compositionally biased region" description="Polar residues" evidence="1">
    <location>
        <begin position="126"/>
        <end position="137"/>
    </location>
</feature>
<name>A0A975SP53_9RHOO</name>
<keyword evidence="2" id="KW-0732">Signal</keyword>
<organism evidence="3 4">
    <name type="scientific">Azospira inquinata</name>
    <dbReference type="NCBI Taxonomy" id="2785627"/>
    <lineage>
        <taxon>Bacteria</taxon>
        <taxon>Pseudomonadati</taxon>
        <taxon>Pseudomonadota</taxon>
        <taxon>Betaproteobacteria</taxon>
        <taxon>Rhodocyclales</taxon>
        <taxon>Rhodocyclaceae</taxon>
        <taxon>Azospira</taxon>
    </lineage>
</organism>
<reference evidence="3" key="1">
    <citation type="submission" date="2020-11" db="EMBL/GenBank/DDBJ databases">
        <title>Azospira inquinata sp. nov.</title>
        <authorList>
            <person name="Moe W.M."/>
            <person name="Mikes M.C."/>
        </authorList>
    </citation>
    <scope>NUCLEOTIDE SEQUENCE</scope>
    <source>
        <strain evidence="3">Azo-3</strain>
    </source>
</reference>
<evidence type="ECO:0000313" key="4">
    <source>
        <dbReference type="Proteomes" id="UP000683428"/>
    </source>
</evidence>
<proteinExistence type="predicted"/>
<dbReference type="EMBL" id="CP064782">
    <property type="protein sequence ID" value="QWT49971.1"/>
    <property type="molecule type" value="Genomic_DNA"/>
</dbReference>
<gene>
    <name evidence="3" type="ORF">Azoinq_05040</name>
</gene>